<feature type="transmembrane region" description="Helical" evidence="1">
    <location>
        <begin position="21"/>
        <end position="50"/>
    </location>
</feature>
<dbReference type="RefSeq" id="WP_171592629.1">
    <property type="nucleotide sequence ID" value="NZ_CP053538.1"/>
</dbReference>
<reference evidence="2 3" key="1">
    <citation type="submission" date="2020-05" db="EMBL/GenBank/DDBJ databases">
        <title>Complete genome sequence of Hymenobacter sp. TS19 in Coasted Sand Dune.</title>
        <authorList>
            <person name="Lee J.-H."/>
            <person name="Jung J.-H."/>
            <person name="Jeong S."/>
            <person name="Zhao L."/>
            <person name="Kim M.-K."/>
            <person name="Seo H.-S."/>
            <person name="Lim S."/>
        </authorList>
    </citation>
    <scope>NUCLEOTIDE SEQUENCE [LARGE SCALE GENOMIC DNA]</scope>
    <source>
        <strain evidence="2 3">TS19</strain>
    </source>
</reference>
<sequence>MILRLTQASFGPVAFGLPITLFFILIIAGCAPLLSAVIGLVSCVGAHWLVQTGLEIDTTNRLQRTYYTVLGDVVGSWEPLPPIAGVTLKYFSTVTHNTTPSSKNSWGIWKDDHKRNEELIVMLSVAQSNTGITLQAFSIDRLQAAHDFGQSLASQFGVPLNIYLPPHLAAPR</sequence>
<evidence type="ECO:0000256" key="1">
    <source>
        <dbReference type="SAM" id="Phobius"/>
    </source>
</evidence>
<dbReference type="Proteomes" id="UP000501623">
    <property type="component" value="Chromosome"/>
</dbReference>
<keyword evidence="1" id="KW-0472">Membrane</keyword>
<dbReference type="EMBL" id="CP053538">
    <property type="protein sequence ID" value="QJX48538.1"/>
    <property type="molecule type" value="Genomic_DNA"/>
</dbReference>
<keyword evidence="3" id="KW-1185">Reference proteome</keyword>
<keyword evidence="1" id="KW-1133">Transmembrane helix</keyword>
<dbReference type="PROSITE" id="PS51257">
    <property type="entry name" value="PROKAR_LIPOPROTEIN"/>
    <property type="match status" value="1"/>
</dbReference>
<gene>
    <name evidence="2" type="ORF">HMJ29_17085</name>
</gene>
<evidence type="ECO:0000313" key="2">
    <source>
        <dbReference type="EMBL" id="QJX48538.1"/>
    </source>
</evidence>
<evidence type="ECO:0000313" key="3">
    <source>
        <dbReference type="Proteomes" id="UP000501623"/>
    </source>
</evidence>
<organism evidence="2 3">
    <name type="scientific">Hymenobacter taeanensis</name>
    <dbReference type="NCBI Taxonomy" id="2735321"/>
    <lineage>
        <taxon>Bacteria</taxon>
        <taxon>Pseudomonadati</taxon>
        <taxon>Bacteroidota</taxon>
        <taxon>Cytophagia</taxon>
        <taxon>Cytophagales</taxon>
        <taxon>Hymenobacteraceae</taxon>
        <taxon>Hymenobacter</taxon>
    </lineage>
</organism>
<protein>
    <submittedName>
        <fullName evidence="2">Uncharacterized protein</fullName>
    </submittedName>
</protein>
<dbReference type="KEGG" id="hts:HMJ29_17085"/>
<proteinExistence type="predicted"/>
<name>A0A6M6BL12_9BACT</name>
<keyword evidence="1" id="KW-0812">Transmembrane</keyword>
<dbReference type="AlphaFoldDB" id="A0A6M6BL12"/>
<accession>A0A6M6BL12</accession>